<evidence type="ECO:0000256" key="6">
    <source>
        <dbReference type="ARBA" id="ARBA00022884"/>
    </source>
</evidence>
<dbReference type="InterPro" id="IPR001374">
    <property type="entry name" value="R3H_dom"/>
</dbReference>
<evidence type="ECO:0000256" key="8">
    <source>
        <dbReference type="SAM" id="MobiDB-lite"/>
    </source>
</evidence>
<dbReference type="Pfam" id="PF04408">
    <property type="entry name" value="WHD_HA2"/>
    <property type="match status" value="1"/>
</dbReference>
<evidence type="ECO:0000259" key="11">
    <source>
        <dbReference type="PROSITE" id="PS51194"/>
    </source>
</evidence>
<dbReference type="PROSITE" id="PS51194">
    <property type="entry name" value="HELICASE_CTER"/>
    <property type="match status" value="1"/>
</dbReference>
<evidence type="ECO:0000313" key="12">
    <source>
        <dbReference type="EMBL" id="GBG25750.1"/>
    </source>
</evidence>
<dbReference type="InterPro" id="IPR011545">
    <property type="entry name" value="DEAD/DEAH_box_helicase_dom"/>
</dbReference>
<keyword evidence="7" id="KW-0539">Nucleus</keyword>
<evidence type="ECO:0000256" key="7">
    <source>
        <dbReference type="ARBA" id="ARBA00023242"/>
    </source>
</evidence>
<dbReference type="Pfam" id="PF00271">
    <property type="entry name" value="Helicase_C"/>
    <property type="match status" value="1"/>
</dbReference>
<feature type="domain" description="R3H" evidence="9">
    <location>
        <begin position="35"/>
        <end position="98"/>
    </location>
</feature>
<dbReference type="InterPro" id="IPR014001">
    <property type="entry name" value="Helicase_ATP-bd"/>
</dbReference>
<dbReference type="SMART" id="SM00490">
    <property type="entry name" value="HELICc"/>
    <property type="match status" value="1"/>
</dbReference>
<feature type="compositionally biased region" description="Acidic residues" evidence="8">
    <location>
        <begin position="144"/>
        <end position="159"/>
    </location>
</feature>
<dbReference type="InterPro" id="IPR007502">
    <property type="entry name" value="Helicase-assoc_dom"/>
</dbReference>
<evidence type="ECO:0000256" key="1">
    <source>
        <dbReference type="ARBA" id="ARBA00004123"/>
    </source>
</evidence>
<dbReference type="FunFam" id="3.30.1370.50:FF:000002">
    <property type="entry name" value="Immunoglobulin mu DNA-binding protein 2"/>
    <property type="match status" value="1"/>
</dbReference>
<evidence type="ECO:0000259" key="9">
    <source>
        <dbReference type="PROSITE" id="PS51061"/>
    </source>
</evidence>
<keyword evidence="5" id="KW-0067">ATP-binding</keyword>
<dbReference type="SUPFAM" id="SSF52540">
    <property type="entry name" value="P-loop containing nucleoside triphosphate hydrolases"/>
    <property type="match status" value="1"/>
</dbReference>
<dbReference type="InterPro" id="IPR036867">
    <property type="entry name" value="R3H_dom_sf"/>
</dbReference>
<sequence length="1287" mass="141559">MAKKKGTQSGAEGAGGAAKVPTRGKGKAPINFVDESYKIRIDRVIEDFKRSGEAEFRFPSSLNNTERRYVHEVCKKEGLASKSRGKGDDRYLTVSRKVVSKNADEEVPRLDLGRPSEKLLADFFTKFPISKSEEQNARARSWQEEDTLFPADEDYEDSEKDAQNGGRPAPARYIEPAPLPTSASTTTWDEHFTHVGQARRQLPVWAKRDEILRAVEACDVTVITGETGCGKSTQIPQYLMEMQSRQFNIVCTQPRRLSAVALADRVASENGTGDVGDVVGYSVRLECKRSEQTRLLYCTTGVLLRELAHSPKALERVTHLVIDEVHERDINSDFLLMIVRELLLQQKKASSSSSPGQTKLKLVLMSATMQVNSFLQYFSNTHYFLTCQYVKVPGKLFSVHKLFLEDVLSRTNYVDRLMERNKRIANALASIADRSSAGVGENDASGRRGEDLDFGVDNGTAEPVESFVEPEEFVCQLCEAQFSSPGEFGAHAAFCTGPATQPASAWDVGEDNDIANGEDGSNEIVATWESAWNQADDDDDDDDDDDVNDGDPGNSNDLEDDGMDEDDEDDEHENEGLLLGYGIGAADKPLDAPLAANGAVAVDDIDEGGEDMDASESMKATDAQIVLDQYQYARQLTGLDDDTQLDIDLVVEVLQQIEQSHDDLSRFVGRKRKSVDAGFGRLADKGSVLIFLSGWDEIAKLCDALQDHPLFGDESRFLVLPLHSGVTPASQRQVFKRAPRGVRKIICSTNIAETSVTIDDVVYVIDLGTSKTKRYDPHTKVSSLTNGIIAKANAIQRSGRAGRVRSGICFRMYSRTRYDAMLEEEAPEMQRTALEEVCLQSCVLLEKRTFSVASMANKRVFVRNFLGRAPDAPQDISVRNALNLLFELGAIGTDEKLTPLGHALARLPLDPRLGKMVLIGTMLGVKEQAVTLAAFFATGRDPFVIPLTAADRKRFETSRHRLTGGEDGDHVACFRAYEEYSRMGRSACGQYFLSPSIMNTVVQTRRQIMSLLPRMPVIDFRQEAVSTATLIEILASIGTFPNVALQLPGSKSLRSGPEKKILPHKSSVLRLEVSEAPNAHVWVVFDEMTRSRHFCSIRGCSRVLPVLVALFRGVYTLDTAEDGTTRVHLNEWVELCAANDASALQVAVLRDRLEILFARSLVDGKKFSEDETAAAGALLRLIATERTGQKLDSSQLGANGVQGGRGRVMVITHREEVRVREVVVAAVGAGVVKGSKDQVEGAGEVVAKAKARARARLSAGENEVEAEEVAEIGNPKLRFTIKSLERI</sequence>
<dbReference type="Pfam" id="PF01424">
    <property type="entry name" value="R3H"/>
    <property type="match status" value="1"/>
</dbReference>
<keyword evidence="3" id="KW-0378">Hydrolase</keyword>
<dbReference type="PROSITE" id="PS51192">
    <property type="entry name" value="HELICASE_ATP_BIND_1"/>
    <property type="match status" value="1"/>
</dbReference>
<dbReference type="GO" id="GO:0016787">
    <property type="term" value="F:hydrolase activity"/>
    <property type="evidence" value="ECO:0007669"/>
    <property type="project" value="UniProtKB-KW"/>
</dbReference>
<evidence type="ECO:0000256" key="3">
    <source>
        <dbReference type="ARBA" id="ARBA00022801"/>
    </source>
</evidence>
<dbReference type="SUPFAM" id="SSF82708">
    <property type="entry name" value="R3H domain"/>
    <property type="match status" value="1"/>
</dbReference>
<keyword evidence="2" id="KW-0547">Nucleotide-binding</keyword>
<dbReference type="SMART" id="SM00393">
    <property type="entry name" value="R3H"/>
    <property type="match status" value="1"/>
</dbReference>
<accession>A0A2R5G429</accession>
<evidence type="ECO:0000259" key="10">
    <source>
        <dbReference type="PROSITE" id="PS51192"/>
    </source>
</evidence>
<dbReference type="PANTHER" id="PTHR18934">
    <property type="entry name" value="ATP-DEPENDENT RNA HELICASE"/>
    <property type="match status" value="1"/>
</dbReference>
<dbReference type="SMART" id="SM00487">
    <property type="entry name" value="DEXDc"/>
    <property type="match status" value="1"/>
</dbReference>
<dbReference type="InterPro" id="IPR027417">
    <property type="entry name" value="P-loop_NTPase"/>
</dbReference>
<reference evidence="12 13" key="1">
    <citation type="submission" date="2017-12" db="EMBL/GenBank/DDBJ databases">
        <title>Sequencing, de novo assembly and annotation of complete genome of a new Thraustochytrid species, strain FCC1311.</title>
        <authorList>
            <person name="Sedici K."/>
            <person name="Godart F."/>
            <person name="Aiese Cigliano R."/>
            <person name="Sanseverino W."/>
            <person name="Barakat M."/>
            <person name="Ortet P."/>
            <person name="Marechal E."/>
            <person name="Cagnac O."/>
            <person name="Amato A."/>
        </authorList>
    </citation>
    <scope>NUCLEOTIDE SEQUENCE [LARGE SCALE GENOMIC DNA]</scope>
</reference>
<comment type="subcellular location">
    <subcellularLocation>
        <location evidence="1">Nucleus</location>
    </subcellularLocation>
</comment>
<dbReference type="PROSITE" id="PS51061">
    <property type="entry name" value="R3H"/>
    <property type="match status" value="1"/>
</dbReference>
<dbReference type="GO" id="GO:0003723">
    <property type="term" value="F:RNA binding"/>
    <property type="evidence" value="ECO:0007669"/>
    <property type="project" value="UniProtKB-KW"/>
</dbReference>
<feature type="compositionally biased region" description="Acidic residues" evidence="8">
    <location>
        <begin position="557"/>
        <end position="573"/>
    </location>
</feature>
<dbReference type="Pfam" id="PF21010">
    <property type="entry name" value="HA2_C"/>
    <property type="match status" value="1"/>
</dbReference>
<evidence type="ECO:0000313" key="13">
    <source>
        <dbReference type="Proteomes" id="UP000241890"/>
    </source>
</evidence>
<dbReference type="OrthoDB" id="5600252at2759"/>
<dbReference type="PANTHER" id="PTHR18934:SF213">
    <property type="entry name" value="3'-5' RNA HELICASE YTHDC2"/>
    <property type="match status" value="1"/>
</dbReference>
<dbReference type="Gene3D" id="3.30.1370.50">
    <property type="entry name" value="R3H-like domain"/>
    <property type="match status" value="1"/>
</dbReference>
<dbReference type="CDD" id="cd17917">
    <property type="entry name" value="DEXHc_RHA-like"/>
    <property type="match status" value="1"/>
</dbReference>
<dbReference type="InterPro" id="IPR001650">
    <property type="entry name" value="Helicase_C-like"/>
</dbReference>
<dbReference type="GO" id="GO:0004386">
    <property type="term" value="F:helicase activity"/>
    <property type="evidence" value="ECO:0007669"/>
    <property type="project" value="UniProtKB-KW"/>
</dbReference>
<feature type="compositionally biased region" description="Acidic residues" evidence="8">
    <location>
        <begin position="535"/>
        <end position="549"/>
    </location>
</feature>
<proteinExistence type="predicted"/>
<evidence type="ECO:0000256" key="5">
    <source>
        <dbReference type="ARBA" id="ARBA00022840"/>
    </source>
</evidence>
<dbReference type="GO" id="GO:0005634">
    <property type="term" value="C:nucleus"/>
    <property type="evidence" value="ECO:0007669"/>
    <property type="project" value="UniProtKB-SubCell"/>
</dbReference>
<feature type="domain" description="Helicase ATP-binding" evidence="10">
    <location>
        <begin position="212"/>
        <end position="387"/>
    </location>
</feature>
<dbReference type="Gene3D" id="1.20.120.1080">
    <property type="match status" value="1"/>
</dbReference>
<feature type="compositionally biased region" description="Basic and acidic residues" evidence="8">
    <location>
        <begin position="134"/>
        <end position="143"/>
    </location>
</feature>
<keyword evidence="13" id="KW-1185">Reference proteome</keyword>
<dbReference type="Gene3D" id="3.40.50.300">
    <property type="entry name" value="P-loop containing nucleotide triphosphate hydrolases"/>
    <property type="match status" value="2"/>
</dbReference>
<protein>
    <submittedName>
        <fullName evidence="12">ATP-dependent RNA helicase</fullName>
    </submittedName>
</protein>
<dbReference type="Proteomes" id="UP000241890">
    <property type="component" value="Unassembled WGS sequence"/>
</dbReference>
<dbReference type="GO" id="GO:0003677">
    <property type="term" value="F:DNA binding"/>
    <property type="evidence" value="ECO:0007669"/>
    <property type="project" value="UniProtKB-ARBA"/>
</dbReference>
<evidence type="ECO:0000256" key="2">
    <source>
        <dbReference type="ARBA" id="ARBA00022741"/>
    </source>
</evidence>
<dbReference type="InterPro" id="IPR048333">
    <property type="entry name" value="HA2_WH"/>
</dbReference>
<keyword evidence="6" id="KW-0694">RNA-binding</keyword>
<comment type="caution">
    <text evidence="12">The sequence shown here is derived from an EMBL/GenBank/DDBJ whole genome shotgun (WGS) entry which is preliminary data.</text>
</comment>
<gene>
    <name evidence="12" type="ORF">FCC1311_019692</name>
</gene>
<dbReference type="Pfam" id="PF00270">
    <property type="entry name" value="DEAD"/>
    <property type="match status" value="1"/>
</dbReference>
<keyword evidence="4 12" id="KW-0347">Helicase</keyword>
<dbReference type="CDD" id="cd18791">
    <property type="entry name" value="SF2_C_RHA"/>
    <property type="match status" value="1"/>
</dbReference>
<dbReference type="EMBL" id="BEYU01000015">
    <property type="protein sequence ID" value="GBG25750.1"/>
    <property type="molecule type" value="Genomic_DNA"/>
</dbReference>
<dbReference type="GO" id="GO:0005524">
    <property type="term" value="F:ATP binding"/>
    <property type="evidence" value="ECO:0007669"/>
    <property type="project" value="UniProtKB-KW"/>
</dbReference>
<dbReference type="SMART" id="SM00847">
    <property type="entry name" value="HA2"/>
    <property type="match status" value="1"/>
</dbReference>
<name>A0A2R5G429_9STRA</name>
<feature type="region of interest" description="Disordered" evidence="8">
    <location>
        <begin position="134"/>
        <end position="174"/>
    </location>
</feature>
<feature type="region of interest" description="Disordered" evidence="8">
    <location>
        <begin position="534"/>
        <end position="573"/>
    </location>
</feature>
<evidence type="ECO:0000256" key="4">
    <source>
        <dbReference type="ARBA" id="ARBA00022806"/>
    </source>
</evidence>
<dbReference type="InParanoid" id="A0A2R5G429"/>
<feature type="region of interest" description="Disordered" evidence="8">
    <location>
        <begin position="1"/>
        <end position="25"/>
    </location>
</feature>
<feature type="domain" description="Helicase C-terminal" evidence="11">
    <location>
        <begin position="674"/>
        <end position="845"/>
    </location>
</feature>
<organism evidence="12 13">
    <name type="scientific">Hondaea fermentalgiana</name>
    <dbReference type="NCBI Taxonomy" id="2315210"/>
    <lineage>
        <taxon>Eukaryota</taxon>
        <taxon>Sar</taxon>
        <taxon>Stramenopiles</taxon>
        <taxon>Bigyra</taxon>
        <taxon>Labyrinthulomycetes</taxon>
        <taxon>Thraustochytrida</taxon>
        <taxon>Thraustochytriidae</taxon>
        <taxon>Hondaea</taxon>
    </lineage>
</organism>